<dbReference type="PANTHER" id="PTHR12599:SF0">
    <property type="entry name" value="PTERIN-4-ALPHA-CARBINOLAMINE DEHYDRATASE"/>
    <property type="match status" value="1"/>
</dbReference>
<evidence type="ECO:0000256" key="3">
    <source>
        <dbReference type="ARBA" id="ARBA00023239"/>
    </source>
</evidence>
<evidence type="ECO:0000313" key="5">
    <source>
        <dbReference type="EMBL" id="NER17912.1"/>
    </source>
</evidence>
<dbReference type="Proteomes" id="UP000474296">
    <property type="component" value="Unassembled WGS sequence"/>
</dbReference>
<accession>A0A6M0CJX1</accession>
<proteinExistence type="inferred from homology"/>
<dbReference type="PANTHER" id="PTHR12599">
    <property type="entry name" value="PTERIN-4-ALPHA-CARBINOLAMINE DEHYDRATASE"/>
    <property type="match status" value="1"/>
</dbReference>
<dbReference type="InterPro" id="IPR001533">
    <property type="entry name" value="Pterin_deHydtase"/>
</dbReference>
<dbReference type="EC" id="4.2.1.96" evidence="4"/>
<organism evidence="5 6">
    <name type="scientific">Spongiivirga citrea</name>
    <dbReference type="NCBI Taxonomy" id="1481457"/>
    <lineage>
        <taxon>Bacteria</taxon>
        <taxon>Pseudomonadati</taxon>
        <taxon>Bacteroidota</taxon>
        <taxon>Flavobacteriia</taxon>
        <taxon>Flavobacteriales</taxon>
        <taxon>Flavobacteriaceae</taxon>
        <taxon>Spongiivirga</taxon>
    </lineage>
</organism>
<comment type="catalytic activity">
    <reaction evidence="1 4">
        <text>(4aS,6R)-4a-hydroxy-L-erythro-5,6,7,8-tetrahydrobiopterin = (6R)-L-erythro-6,7-dihydrobiopterin + H2O</text>
        <dbReference type="Rhea" id="RHEA:11920"/>
        <dbReference type="ChEBI" id="CHEBI:15377"/>
        <dbReference type="ChEBI" id="CHEBI:15642"/>
        <dbReference type="ChEBI" id="CHEBI:43120"/>
        <dbReference type="EC" id="4.2.1.96"/>
    </reaction>
</comment>
<keyword evidence="6" id="KW-1185">Reference proteome</keyword>
<dbReference type="Gene3D" id="3.30.1360.20">
    <property type="entry name" value="Transcriptional coactivator/pterin dehydratase"/>
    <property type="match status" value="1"/>
</dbReference>
<dbReference type="NCBIfam" id="NF002017">
    <property type="entry name" value="PRK00823.1-2"/>
    <property type="match status" value="1"/>
</dbReference>
<evidence type="ECO:0000256" key="2">
    <source>
        <dbReference type="ARBA" id="ARBA00006472"/>
    </source>
</evidence>
<dbReference type="SUPFAM" id="SSF55248">
    <property type="entry name" value="PCD-like"/>
    <property type="match status" value="1"/>
</dbReference>
<dbReference type="HAMAP" id="MF_00434">
    <property type="entry name" value="Pterin_4_alpha"/>
    <property type="match status" value="1"/>
</dbReference>
<dbReference type="AlphaFoldDB" id="A0A6M0CJX1"/>
<keyword evidence="3 4" id="KW-0456">Lyase</keyword>
<dbReference type="GO" id="GO:0006729">
    <property type="term" value="P:tetrahydrobiopterin biosynthetic process"/>
    <property type="evidence" value="ECO:0007669"/>
    <property type="project" value="InterPro"/>
</dbReference>
<evidence type="ECO:0000256" key="1">
    <source>
        <dbReference type="ARBA" id="ARBA00001554"/>
    </source>
</evidence>
<name>A0A6M0CJX1_9FLAO</name>
<reference evidence="5 6" key="1">
    <citation type="submission" date="2020-01" db="EMBL/GenBank/DDBJ databases">
        <title>Spongiivirga citrea KCTC 32990T.</title>
        <authorList>
            <person name="Wang G."/>
        </authorList>
    </citation>
    <scope>NUCLEOTIDE SEQUENCE [LARGE SCALE GENOMIC DNA]</scope>
    <source>
        <strain evidence="5 6">KCTC 32990</strain>
    </source>
</reference>
<dbReference type="InterPro" id="IPR036428">
    <property type="entry name" value="PCD_sf"/>
</dbReference>
<gene>
    <name evidence="5" type="ORF">GWK10_11865</name>
</gene>
<comment type="similarity">
    <text evidence="2 4">Belongs to the pterin-4-alpha-carbinolamine dehydratase family.</text>
</comment>
<dbReference type="EMBL" id="JAABOQ010000004">
    <property type="protein sequence ID" value="NER17912.1"/>
    <property type="molecule type" value="Genomic_DNA"/>
</dbReference>
<dbReference type="RefSeq" id="WP_164032579.1">
    <property type="nucleotide sequence ID" value="NZ_JAABOQ010000004.1"/>
</dbReference>
<comment type="caution">
    <text evidence="5">The sequence shown here is derived from an EMBL/GenBank/DDBJ whole genome shotgun (WGS) entry which is preliminary data.</text>
</comment>
<sequence length="96" mass="11147">MKKLSFDAIEKQLLGYPDWEYRDDCLTTLFEFENFKDAFGAMTRIAFECEAHNHHPDWSNSYNKLSITLTTHDAGGVTQKDLDLMVAIEQIVEEEE</sequence>
<evidence type="ECO:0000313" key="6">
    <source>
        <dbReference type="Proteomes" id="UP000474296"/>
    </source>
</evidence>
<evidence type="ECO:0000256" key="4">
    <source>
        <dbReference type="HAMAP-Rule" id="MF_00434"/>
    </source>
</evidence>
<dbReference type="GO" id="GO:0008124">
    <property type="term" value="F:4-alpha-hydroxytetrahydrobiopterin dehydratase activity"/>
    <property type="evidence" value="ECO:0007669"/>
    <property type="project" value="UniProtKB-UniRule"/>
</dbReference>
<dbReference type="Pfam" id="PF01329">
    <property type="entry name" value="Pterin_4a"/>
    <property type="match status" value="1"/>
</dbReference>
<protein>
    <recommendedName>
        <fullName evidence="4">Putative pterin-4-alpha-carbinolamine dehydratase</fullName>
        <shortName evidence="4">PHS</shortName>
        <ecNumber evidence="4">4.2.1.96</ecNumber>
    </recommendedName>
    <alternativeName>
        <fullName evidence="4">4-alpha-hydroxy-tetrahydropterin dehydratase</fullName>
    </alternativeName>
    <alternativeName>
        <fullName evidence="4">Pterin carbinolamine dehydratase</fullName>
        <shortName evidence="4">PCD</shortName>
    </alternativeName>
</protein>